<evidence type="ECO:0000259" key="1">
    <source>
        <dbReference type="PROSITE" id="PS50234"/>
    </source>
</evidence>
<name>A0AAD9QGG8_ACRCE</name>
<dbReference type="InterPro" id="IPR036465">
    <property type="entry name" value="vWFA_dom_sf"/>
</dbReference>
<dbReference type="PANTHER" id="PTHR24020">
    <property type="entry name" value="COLLAGEN ALPHA"/>
    <property type="match status" value="1"/>
</dbReference>
<organism evidence="2 3">
    <name type="scientific">Acropora cervicornis</name>
    <name type="common">Staghorn coral</name>
    <dbReference type="NCBI Taxonomy" id="6130"/>
    <lineage>
        <taxon>Eukaryota</taxon>
        <taxon>Metazoa</taxon>
        <taxon>Cnidaria</taxon>
        <taxon>Anthozoa</taxon>
        <taxon>Hexacorallia</taxon>
        <taxon>Scleractinia</taxon>
        <taxon>Astrocoeniina</taxon>
        <taxon>Acroporidae</taxon>
        <taxon>Acropora</taxon>
    </lineage>
</organism>
<dbReference type="Gene3D" id="3.40.50.410">
    <property type="entry name" value="von Willebrand factor, type A domain"/>
    <property type="match status" value="1"/>
</dbReference>
<sequence length="231" mass="26792">MIFFISQRSDNDLRTRSRRDIEDNHTRYDVVLIFDSSNSIRRRDFYRGVKALEVIIDKAQPDTHYAAITFSQKATISFDFTDYETAKQYLHSRVRFIGHNTNTQEALQKCRTELFQKGNSKLRPGARKRVLLLSDGSSNMNVHLTLYRALQLKMIGVEVFVIGVGNYMTGIQELVGIASSTNKHLFRVVNTMSLLQIARLIPPWRYIDQVQPPWVKEKFLQAELYGDEINN</sequence>
<reference evidence="2" key="1">
    <citation type="journal article" date="2023" name="G3 (Bethesda)">
        <title>Whole genome assembly and annotation of the endangered Caribbean coral Acropora cervicornis.</title>
        <authorList>
            <person name="Selwyn J.D."/>
            <person name="Vollmer S.V."/>
        </authorList>
    </citation>
    <scope>NUCLEOTIDE SEQUENCE</scope>
    <source>
        <strain evidence="2">K2</strain>
    </source>
</reference>
<dbReference type="SUPFAM" id="SSF53300">
    <property type="entry name" value="vWA-like"/>
    <property type="match status" value="1"/>
</dbReference>
<evidence type="ECO:0000313" key="2">
    <source>
        <dbReference type="EMBL" id="KAK2560864.1"/>
    </source>
</evidence>
<evidence type="ECO:0000313" key="3">
    <source>
        <dbReference type="Proteomes" id="UP001249851"/>
    </source>
</evidence>
<dbReference type="CDD" id="cd01450">
    <property type="entry name" value="vWFA_subfamily_ECM"/>
    <property type="match status" value="1"/>
</dbReference>
<dbReference type="Pfam" id="PF00092">
    <property type="entry name" value="VWA"/>
    <property type="match status" value="1"/>
</dbReference>
<dbReference type="AlphaFoldDB" id="A0AAD9QGG8"/>
<dbReference type="PANTHER" id="PTHR24020:SF84">
    <property type="entry name" value="VWFA DOMAIN-CONTAINING PROTEIN"/>
    <property type="match status" value="1"/>
</dbReference>
<dbReference type="InterPro" id="IPR002035">
    <property type="entry name" value="VWF_A"/>
</dbReference>
<feature type="domain" description="VWFA" evidence="1">
    <location>
        <begin position="29"/>
        <end position="201"/>
    </location>
</feature>
<keyword evidence="2" id="KW-0176">Collagen</keyword>
<dbReference type="InterPro" id="IPR050525">
    <property type="entry name" value="ECM_Assembly_Org"/>
</dbReference>
<comment type="caution">
    <text evidence="2">The sequence shown here is derived from an EMBL/GenBank/DDBJ whole genome shotgun (WGS) entry which is preliminary data.</text>
</comment>
<dbReference type="SMART" id="SM00327">
    <property type="entry name" value="VWA"/>
    <property type="match status" value="1"/>
</dbReference>
<dbReference type="Proteomes" id="UP001249851">
    <property type="component" value="Unassembled WGS sequence"/>
</dbReference>
<gene>
    <name evidence="2" type="ORF">P5673_015970</name>
</gene>
<accession>A0AAD9QGG8</accession>
<protein>
    <submittedName>
        <fullName evidence="2">Collagen alpha-1(XX) chain</fullName>
    </submittedName>
</protein>
<dbReference type="PROSITE" id="PS50234">
    <property type="entry name" value="VWFA"/>
    <property type="match status" value="1"/>
</dbReference>
<dbReference type="GO" id="GO:0005581">
    <property type="term" value="C:collagen trimer"/>
    <property type="evidence" value="ECO:0007669"/>
    <property type="project" value="UniProtKB-KW"/>
</dbReference>
<reference evidence="2" key="2">
    <citation type="journal article" date="2023" name="Science">
        <title>Genomic signatures of disease resistance in endangered staghorn corals.</title>
        <authorList>
            <person name="Vollmer S.V."/>
            <person name="Selwyn J.D."/>
            <person name="Despard B.A."/>
            <person name="Roesel C.L."/>
        </authorList>
    </citation>
    <scope>NUCLEOTIDE SEQUENCE</scope>
    <source>
        <strain evidence="2">K2</strain>
    </source>
</reference>
<proteinExistence type="predicted"/>
<keyword evidence="3" id="KW-1185">Reference proteome</keyword>
<dbReference type="EMBL" id="JARQWQ010000034">
    <property type="protein sequence ID" value="KAK2560864.1"/>
    <property type="molecule type" value="Genomic_DNA"/>
</dbReference>